<reference evidence="2" key="1">
    <citation type="journal article" date="2019" name="Int. J. Syst. Evol. Microbiol.">
        <title>The Global Catalogue of Microorganisms (GCM) 10K type strain sequencing project: providing services to taxonomists for standard genome sequencing and annotation.</title>
        <authorList>
            <consortium name="The Broad Institute Genomics Platform"/>
            <consortium name="The Broad Institute Genome Sequencing Center for Infectious Disease"/>
            <person name="Wu L."/>
            <person name="Ma J."/>
        </authorList>
    </citation>
    <scope>NUCLEOTIDE SEQUENCE [LARGE SCALE GENOMIC DNA]</scope>
    <source>
        <strain evidence="2">JCM 15478</strain>
    </source>
</reference>
<evidence type="ECO:0000313" key="1">
    <source>
        <dbReference type="EMBL" id="GAA2095834.1"/>
    </source>
</evidence>
<dbReference type="RefSeq" id="WP_344533322.1">
    <property type="nucleotide sequence ID" value="NZ_BAAAPE010000016.1"/>
</dbReference>
<gene>
    <name evidence="1" type="ORF">GCM10009801_64990</name>
</gene>
<evidence type="ECO:0000313" key="2">
    <source>
        <dbReference type="Proteomes" id="UP001500016"/>
    </source>
</evidence>
<organism evidence="1 2">
    <name type="scientific">Streptomyces albiaxialis</name>
    <dbReference type="NCBI Taxonomy" id="329523"/>
    <lineage>
        <taxon>Bacteria</taxon>
        <taxon>Bacillati</taxon>
        <taxon>Actinomycetota</taxon>
        <taxon>Actinomycetes</taxon>
        <taxon>Kitasatosporales</taxon>
        <taxon>Streptomycetaceae</taxon>
        <taxon>Streptomyces</taxon>
    </lineage>
</organism>
<keyword evidence="2" id="KW-1185">Reference proteome</keyword>
<dbReference type="EMBL" id="BAAAPE010000016">
    <property type="protein sequence ID" value="GAA2095834.1"/>
    <property type="molecule type" value="Genomic_DNA"/>
</dbReference>
<dbReference type="Proteomes" id="UP001500016">
    <property type="component" value="Unassembled WGS sequence"/>
</dbReference>
<proteinExistence type="predicted"/>
<comment type="caution">
    <text evidence="1">The sequence shown here is derived from an EMBL/GenBank/DDBJ whole genome shotgun (WGS) entry which is preliminary data.</text>
</comment>
<name>A0ABP5ICW1_9ACTN</name>
<sequence>MRARKLAAAVAVAVVAGGGVGLTGGTAAASDGDGTVDTCAPAFGCGGLTPAYDDTIINADDYGAGYGLVGAAFDGDGQADD</sequence>
<protein>
    <submittedName>
        <fullName evidence="1">Uncharacterized protein</fullName>
    </submittedName>
</protein>
<accession>A0ABP5ICW1</accession>